<dbReference type="GO" id="GO:0004803">
    <property type="term" value="F:transposase activity"/>
    <property type="evidence" value="ECO:0007669"/>
    <property type="project" value="TreeGrafter"/>
</dbReference>
<proteinExistence type="predicted"/>
<dbReference type="EMBL" id="JAWDKD010000003">
    <property type="protein sequence ID" value="MDV0446412.1"/>
    <property type="molecule type" value="Genomic_DNA"/>
</dbReference>
<evidence type="ECO:0000259" key="1">
    <source>
        <dbReference type="PROSITE" id="PS50994"/>
    </source>
</evidence>
<dbReference type="PROSITE" id="PS50994">
    <property type="entry name" value="INTEGRASE"/>
    <property type="match status" value="1"/>
</dbReference>
<dbReference type="GO" id="GO:0015074">
    <property type="term" value="P:DNA integration"/>
    <property type="evidence" value="ECO:0007669"/>
    <property type="project" value="InterPro"/>
</dbReference>
<accession>A0AAE4MGX9</accession>
<reference evidence="2" key="1">
    <citation type="submission" date="2023-06" db="EMBL/GenBank/DDBJ databases">
        <title>Genome sequence of Methanosarcinaceae archaeon Ag5.</title>
        <authorList>
            <person name="Protasov E."/>
            <person name="Platt K."/>
            <person name="Poehlein A."/>
            <person name="Daniel R."/>
            <person name="Brune A."/>
        </authorList>
    </citation>
    <scope>NUCLEOTIDE SEQUENCE</scope>
    <source>
        <strain evidence="2">Ag5</strain>
    </source>
</reference>
<dbReference type="InterPro" id="IPR036397">
    <property type="entry name" value="RNaseH_sf"/>
</dbReference>
<dbReference type="AlphaFoldDB" id="A0AAE4MGX9"/>
<dbReference type="InterPro" id="IPR051917">
    <property type="entry name" value="Transposase-Integrase"/>
</dbReference>
<feature type="domain" description="Integrase catalytic" evidence="1">
    <location>
        <begin position="1"/>
        <end position="109"/>
    </location>
</feature>
<dbReference type="InterPro" id="IPR053392">
    <property type="entry name" value="Transposase_IS30-like"/>
</dbReference>
<keyword evidence="3" id="KW-1185">Reference proteome</keyword>
<dbReference type="GO" id="GO:0005829">
    <property type="term" value="C:cytosol"/>
    <property type="evidence" value="ECO:0007669"/>
    <property type="project" value="TreeGrafter"/>
</dbReference>
<dbReference type="Proteomes" id="UP001271789">
    <property type="component" value="Unassembled WGS sequence"/>
</dbReference>
<name>A0AAE4MGX9_9EURY</name>
<sequence>MMDKALESLKQLPAEFRKTITFDNGTENAGHELLIKELDIETYFCHPYHSWEKGTVENTISLIRRYYPKTTNFSKVSWEELKNLENRLNNRPRKCLNFMTSYEVMKLCTS</sequence>
<evidence type="ECO:0000313" key="2">
    <source>
        <dbReference type="EMBL" id="MDV0446412.1"/>
    </source>
</evidence>
<dbReference type="PANTHER" id="PTHR10948">
    <property type="entry name" value="TRANSPOSASE"/>
    <property type="match status" value="1"/>
</dbReference>
<dbReference type="PANTHER" id="PTHR10948:SF23">
    <property type="entry name" value="TRANSPOSASE INSI FOR INSERTION SEQUENCE ELEMENT IS30A-RELATED"/>
    <property type="match status" value="1"/>
</dbReference>
<organism evidence="2 3">
    <name type="scientific">Methanolapillus africanus</name>
    <dbReference type="NCBI Taxonomy" id="3028297"/>
    <lineage>
        <taxon>Archaea</taxon>
        <taxon>Methanobacteriati</taxon>
        <taxon>Methanobacteriota</taxon>
        <taxon>Stenosarchaea group</taxon>
        <taxon>Methanomicrobia</taxon>
        <taxon>Methanosarcinales</taxon>
        <taxon>Methanosarcinaceae</taxon>
        <taxon>Methanolapillus</taxon>
    </lineage>
</organism>
<dbReference type="GO" id="GO:0032196">
    <property type="term" value="P:transposition"/>
    <property type="evidence" value="ECO:0007669"/>
    <property type="project" value="TreeGrafter"/>
</dbReference>
<dbReference type="NCBIfam" id="NF033563">
    <property type="entry name" value="transpos_IS30"/>
    <property type="match status" value="1"/>
</dbReference>
<dbReference type="InterPro" id="IPR012337">
    <property type="entry name" value="RNaseH-like_sf"/>
</dbReference>
<gene>
    <name evidence="2" type="ORF">MsAg5_02450</name>
</gene>
<evidence type="ECO:0000313" key="3">
    <source>
        <dbReference type="Proteomes" id="UP001271789"/>
    </source>
</evidence>
<comment type="caution">
    <text evidence="2">The sequence shown here is derived from an EMBL/GenBank/DDBJ whole genome shotgun (WGS) entry which is preliminary data.</text>
</comment>
<dbReference type="GO" id="GO:0003676">
    <property type="term" value="F:nucleic acid binding"/>
    <property type="evidence" value="ECO:0007669"/>
    <property type="project" value="InterPro"/>
</dbReference>
<dbReference type="SUPFAM" id="SSF53098">
    <property type="entry name" value="Ribonuclease H-like"/>
    <property type="match status" value="1"/>
</dbReference>
<dbReference type="InterPro" id="IPR001584">
    <property type="entry name" value="Integrase_cat-core"/>
</dbReference>
<protein>
    <recommendedName>
        <fullName evidence="1">Integrase catalytic domain-containing protein</fullName>
    </recommendedName>
</protein>
<dbReference type="Gene3D" id="3.30.420.10">
    <property type="entry name" value="Ribonuclease H-like superfamily/Ribonuclease H"/>
    <property type="match status" value="1"/>
</dbReference>